<dbReference type="InterPro" id="IPR011010">
    <property type="entry name" value="DNA_brk_join_enz"/>
</dbReference>
<evidence type="ECO:0000259" key="5">
    <source>
        <dbReference type="PROSITE" id="PS51898"/>
    </source>
</evidence>
<dbReference type="PROSITE" id="PS51898">
    <property type="entry name" value="TYR_RECOMBINASE"/>
    <property type="match status" value="1"/>
</dbReference>
<dbReference type="InterPro" id="IPR025166">
    <property type="entry name" value="Integrase_DNA_bind_dom"/>
</dbReference>
<keyword evidence="4" id="KW-0233">DNA recombination</keyword>
<dbReference type="GO" id="GO:0006310">
    <property type="term" value="P:DNA recombination"/>
    <property type="evidence" value="ECO:0007669"/>
    <property type="project" value="UniProtKB-KW"/>
</dbReference>
<dbReference type="Pfam" id="PF00589">
    <property type="entry name" value="Phage_integrase"/>
    <property type="match status" value="1"/>
</dbReference>
<dbReference type="InterPro" id="IPR010998">
    <property type="entry name" value="Integrase_recombinase_N"/>
</dbReference>
<evidence type="ECO:0000313" key="7">
    <source>
        <dbReference type="Proteomes" id="UP000326780"/>
    </source>
</evidence>
<gene>
    <name evidence="6" type="ORF">GFK26_18695</name>
</gene>
<keyword evidence="3" id="KW-0238">DNA-binding</keyword>
<dbReference type="Gene3D" id="3.30.160.390">
    <property type="entry name" value="Integrase, DNA-binding domain"/>
    <property type="match status" value="1"/>
</dbReference>
<evidence type="ECO:0000313" key="6">
    <source>
        <dbReference type="EMBL" id="QFZ84657.1"/>
    </source>
</evidence>
<dbReference type="RefSeq" id="WP_153283280.1">
    <property type="nucleotide sequence ID" value="NZ_CP045644.1"/>
</dbReference>
<comment type="similarity">
    <text evidence="1">Belongs to the 'phage' integrase family.</text>
</comment>
<accession>A0A5Q0M768</accession>
<dbReference type="CDD" id="cd00801">
    <property type="entry name" value="INT_P4_C"/>
    <property type="match status" value="1"/>
</dbReference>
<dbReference type="InterPro" id="IPR002104">
    <property type="entry name" value="Integrase_catalytic"/>
</dbReference>
<dbReference type="InterPro" id="IPR053876">
    <property type="entry name" value="Phage_int_M"/>
</dbReference>
<evidence type="ECO:0000256" key="3">
    <source>
        <dbReference type="ARBA" id="ARBA00023125"/>
    </source>
</evidence>
<dbReference type="InterPro" id="IPR038488">
    <property type="entry name" value="Integrase_DNA-bd_sf"/>
</dbReference>
<feature type="domain" description="Tyr recombinase" evidence="5">
    <location>
        <begin position="199"/>
        <end position="394"/>
    </location>
</feature>
<dbReference type="Pfam" id="PF22022">
    <property type="entry name" value="Phage_int_M"/>
    <property type="match status" value="1"/>
</dbReference>
<dbReference type="InterPro" id="IPR050808">
    <property type="entry name" value="Phage_Integrase"/>
</dbReference>
<dbReference type="GO" id="GO:0003677">
    <property type="term" value="F:DNA binding"/>
    <property type="evidence" value="ECO:0007669"/>
    <property type="project" value="UniProtKB-KW"/>
</dbReference>
<dbReference type="GO" id="GO:0015074">
    <property type="term" value="P:DNA integration"/>
    <property type="evidence" value="ECO:0007669"/>
    <property type="project" value="UniProtKB-KW"/>
</dbReference>
<dbReference type="Pfam" id="PF13356">
    <property type="entry name" value="Arm-DNA-bind_3"/>
    <property type="match status" value="1"/>
</dbReference>
<protein>
    <submittedName>
        <fullName evidence="6">Tyrosine-type recombinase/integrase</fullName>
    </submittedName>
</protein>
<dbReference type="InterPro" id="IPR013762">
    <property type="entry name" value="Integrase-like_cat_sf"/>
</dbReference>
<dbReference type="PANTHER" id="PTHR30629">
    <property type="entry name" value="PROPHAGE INTEGRASE"/>
    <property type="match status" value="1"/>
</dbReference>
<evidence type="ECO:0000256" key="4">
    <source>
        <dbReference type="ARBA" id="ARBA00023172"/>
    </source>
</evidence>
<name>A0A5Q0M768_VARPD</name>
<reference evidence="6 7" key="1">
    <citation type="submission" date="2019-10" db="EMBL/GenBank/DDBJ databases">
        <title>Complete genome sequence of Variovorax paradoxus 5C-2.</title>
        <authorList>
            <person name="Gogoleva N.E."/>
            <person name="Balkin A.S."/>
        </authorList>
    </citation>
    <scope>NUCLEOTIDE SEQUENCE [LARGE SCALE GENOMIC DNA]</scope>
    <source>
        <strain evidence="6 7">5C-2</strain>
    </source>
</reference>
<sequence length="410" mass="47257">MPLLTTRKIETEKAGAVERRLVDGQGLYLRIVPLGTKSFQFRFTYAAKRQTMTLGTFPDLSLADARERARECRAILERGDNPATVHQDKRQAKIDALDVEQLIDEYEQKWLKLHFKRPRERAAILEKDLKPIFHILVPDVKPVQITTCVNKILERGKKVMANRFLQATRKLFQYAVDQHMRPDNPVTMTKAAAGGREVAKKTNLRFEQLATFYRMLHSPPLNVSRQMSWQTSKALQLMILTGQRPGEVVRIEWGEIDLAAGIWVIPAEFTKVPSNGDHTVHLSSQAIDLLKSIKERPDACNRRVFPSPDKEARERERSLRRHSLSETLRALQKAGLIEFAFTPHDLRRTFSSRMAELKQEPHVIEKILNHQMEGVMAVYNQYDYFPERKKALQTWGDQVERLSTDLLSGL</sequence>
<dbReference type="Proteomes" id="UP000326780">
    <property type="component" value="Chromosome"/>
</dbReference>
<dbReference type="SUPFAM" id="SSF56349">
    <property type="entry name" value="DNA breaking-rejoining enzymes"/>
    <property type="match status" value="1"/>
</dbReference>
<dbReference type="EMBL" id="CP045644">
    <property type="protein sequence ID" value="QFZ84657.1"/>
    <property type="molecule type" value="Genomic_DNA"/>
</dbReference>
<dbReference type="AlphaFoldDB" id="A0A5Q0M768"/>
<evidence type="ECO:0000256" key="1">
    <source>
        <dbReference type="ARBA" id="ARBA00008857"/>
    </source>
</evidence>
<keyword evidence="2" id="KW-0229">DNA integration</keyword>
<organism evidence="6 7">
    <name type="scientific">Variovorax paradoxus</name>
    <dbReference type="NCBI Taxonomy" id="34073"/>
    <lineage>
        <taxon>Bacteria</taxon>
        <taxon>Pseudomonadati</taxon>
        <taxon>Pseudomonadota</taxon>
        <taxon>Betaproteobacteria</taxon>
        <taxon>Burkholderiales</taxon>
        <taxon>Comamonadaceae</taxon>
        <taxon>Variovorax</taxon>
    </lineage>
</organism>
<dbReference type="PANTHER" id="PTHR30629:SF2">
    <property type="entry name" value="PROPHAGE INTEGRASE INTS-RELATED"/>
    <property type="match status" value="1"/>
</dbReference>
<dbReference type="Gene3D" id="1.10.150.130">
    <property type="match status" value="1"/>
</dbReference>
<dbReference type="Gene3D" id="1.10.443.10">
    <property type="entry name" value="Intergrase catalytic core"/>
    <property type="match status" value="1"/>
</dbReference>
<proteinExistence type="inferred from homology"/>
<evidence type="ECO:0000256" key="2">
    <source>
        <dbReference type="ARBA" id="ARBA00022908"/>
    </source>
</evidence>